<feature type="domain" description="DUF4485" evidence="1">
    <location>
        <begin position="5"/>
        <end position="77"/>
    </location>
</feature>
<dbReference type="RefSeq" id="XP_028148681.2">
    <property type="nucleotide sequence ID" value="XM_028292880.2"/>
</dbReference>
<dbReference type="GeneID" id="114342089"/>
<reference evidence="2" key="1">
    <citation type="submission" date="2025-05" db="UniProtKB">
        <authorList>
            <consortium name="EnsemblMetazoa"/>
        </authorList>
    </citation>
    <scope>IDENTIFICATION</scope>
</reference>
<evidence type="ECO:0000313" key="2">
    <source>
        <dbReference type="EnsemblMetazoa" id="XP_028148681.2"/>
    </source>
</evidence>
<dbReference type="Pfam" id="PF14846">
    <property type="entry name" value="DUF4485"/>
    <property type="match status" value="1"/>
</dbReference>
<dbReference type="Proteomes" id="UP001652700">
    <property type="component" value="Unplaced"/>
</dbReference>
<protein>
    <recommendedName>
        <fullName evidence="1">DUF4485 domain-containing protein</fullName>
    </recommendedName>
</protein>
<dbReference type="EnsemblMetazoa" id="XM_028292880.2">
    <property type="protein sequence ID" value="XP_028148681.2"/>
    <property type="gene ID" value="LOC114342089"/>
</dbReference>
<sequence length="144" mass="17066">MSNVLDEKFFYNSMLAKAMVTLLPPNERKMMRCWFDKMLELDKTEKQKEIRNEYMWFMLLMLQVRKVREPFNKVPPNVIGDLRDLVPTKVYEEILVANDDNMILEEKTDEKKVSFAQSAPAQFFTNQPIPCEGVYCYMSAFSDR</sequence>
<proteinExistence type="predicted"/>
<dbReference type="InterPro" id="IPR027831">
    <property type="entry name" value="DUF4485"/>
</dbReference>
<evidence type="ECO:0000313" key="3">
    <source>
        <dbReference type="Proteomes" id="UP001652700"/>
    </source>
</evidence>
<organism evidence="2 3">
    <name type="scientific">Diabrotica virgifera virgifera</name>
    <name type="common">western corn rootworm</name>
    <dbReference type="NCBI Taxonomy" id="50390"/>
    <lineage>
        <taxon>Eukaryota</taxon>
        <taxon>Metazoa</taxon>
        <taxon>Ecdysozoa</taxon>
        <taxon>Arthropoda</taxon>
        <taxon>Hexapoda</taxon>
        <taxon>Insecta</taxon>
        <taxon>Pterygota</taxon>
        <taxon>Neoptera</taxon>
        <taxon>Endopterygota</taxon>
        <taxon>Coleoptera</taxon>
        <taxon>Polyphaga</taxon>
        <taxon>Cucujiformia</taxon>
        <taxon>Chrysomeloidea</taxon>
        <taxon>Chrysomelidae</taxon>
        <taxon>Galerucinae</taxon>
        <taxon>Diabroticina</taxon>
        <taxon>Diabroticites</taxon>
        <taxon>Diabrotica</taxon>
    </lineage>
</organism>
<accession>A0ABM5IY51</accession>
<name>A0ABM5IY51_DIAVI</name>
<evidence type="ECO:0000259" key="1">
    <source>
        <dbReference type="Pfam" id="PF14846"/>
    </source>
</evidence>
<keyword evidence="3" id="KW-1185">Reference proteome</keyword>